<dbReference type="SUPFAM" id="SSF46785">
    <property type="entry name" value="Winged helix' DNA-binding domain"/>
    <property type="match status" value="1"/>
</dbReference>
<dbReference type="EMBL" id="BAAAQK010000019">
    <property type="protein sequence ID" value="GAA1864244.1"/>
    <property type="molecule type" value="Genomic_DNA"/>
</dbReference>
<dbReference type="SMART" id="SM00346">
    <property type="entry name" value="HTH_ICLR"/>
    <property type="match status" value="1"/>
</dbReference>
<dbReference type="PANTHER" id="PTHR30136:SF8">
    <property type="entry name" value="TRANSCRIPTIONAL REGULATORY PROTEIN"/>
    <property type="match status" value="1"/>
</dbReference>
<name>A0ABN2NFM6_9PSEU</name>
<dbReference type="Pfam" id="PF01614">
    <property type="entry name" value="IclR_C"/>
    <property type="match status" value="1"/>
</dbReference>
<feature type="domain" description="IclR-ED" evidence="5">
    <location>
        <begin position="81"/>
        <end position="256"/>
    </location>
</feature>
<keyword evidence="3" id="KW-0804">Transcription</keyword>
<dbReference type="Pfam" id="PF09339">
    <property type="entry name" value="HTH_IclR"/>
    <property type="match status" value="1"/>
</dbReference>
<evidence type="ECO:0000256" key="3">
    <source>
        <dbReference type="ARBA" id="ARBA00023163"/>
    </source>
</evidence>
<keyword evidence="7" id="KW-1185">Reference proteome</keyword>
<dbReference type="Proteomes" id="UP001500449">
    <property type="component" value="Unassembled WGS sequence"/>
</dbReference>
<proteinExistence type="predicted"/>
<keyword evidence="2" id="KW-0238">DNA-binding</keyword>
<evidence type="ECO:0000256" key="1">
    <source>
        <dbReference type="ARBA" id="ARBA00023015"/>
    </source>
</evidence>
<dbReference type="SUPFAM" id="SSF55781">
    <property type="entry name" value="GAF domain-like"/>
    <property type="match status" value="1"/>
</dbReference>
<keyword evidence="1" id="KW-0805">Transcription regulation</keyword>
<evidence type="ECO:0000259" key="4">
    <source>
        <dbReference type="PROSITE" id="PS51077"/>
    </source>
</evidence>
<evidence type="ECO:0000313" key="7">
    <source>
        <dbReference type="Proteomes" id="UP001500449"/>
    </source>
</evidence>
<dbReference type="InterPro" id="IPR050707">
    <property type="entry name" value="HTH_MetabolicPath_Reg"/>
</dbReference>
<feature type="domain" description="HTH iclR-type" evidence="4">
    <location>
        <begin position="19"/>
        <end position="80"/>
    </location>
</feature>
<dbReference type="InterPro" id="IPR005471">
    <property type="entry name" value="Tscrpt_reg_IclR_N"/>
</dbReference>
<dbReference type="PROSITE" id="PS51077">
    <property type="entry name" value="HTH_ICLR"/>
    <property type="match status" value="1"/>
</dbReference>
<dbReference type="InterPro" id="IPR036390">
    <property type="entry name" value="WH_DNA-bd_sf"/>
</dbReference>
<reference evidence="6 7" key="1">
    <citation type="journal article" date="2019" name="Int. J. Syst. Evol. Microbiol.">
        <title>The Global Catalogue of Microorganisms (GCM) 10K type strain sequencing project: providing services to taxonomists for standard genome sequencing and annotation.</title>
        <authorList>
            <consortium name="The Broad Institute Genomics Platform"/>
            <consortium name="The Broad Institute Genome Sequencing Center for Infectious Disease"/>
            <person name="Wu L."/>
            <person name="Ma J."/>
        </authorList>
    </citation>
    <scope>NUCLEOTIDE SEQUENCE [LARGE SCALE GENOMIC DNA]</scope>
    <source>
        <strain evidence="6 7">JCM 16009</strain>
    </source>
</reference>
<evidence type="ECO:0000313" key="6">
    <source>
        <dbReference type="EMBL" id="GAA1864244.1"/>
    </source>
</evidence>
<accession>A0ABN2NFM6</accession>
<dbReference type="Gene3D" id="3.30.450.40">
    <property type="match status" value="1"/>
</dbReference>
<dbReference type="InterPro" id="IPR014757">
    <property type="entry name" value="Tscrpt_reg_IclR_C"/>
</dbReference>
<dbReference type="PANTHER" id="PTHR30136">
    <property type="entry name" value="HELIX-TURN-HELIX TRANSCRIPTIONAL REGULATOR, ICLR FAMILY"/>
    <property type="match status" value="1"/>
</dbReference>
<sequence>MDEQPGGSTAAAAPEGRDLQVLARVTRVMELFTHERARVDLATATAELGLNRSTTYRYLAAMVKHGLLVHSPGQGYALGPTLSRVGLLALDRLPLLDRADPIMRSLSESVHETSILSVWGGSGPLVARVHDEQSRFIRISVAVGSTLPIATAQGQMFLSHLSEQRAVERALTGVPAGEREALLERRTEIRRTGTSFSDASADGLRCIAAPVFGIDGSLAATLALIGTINRMPQGRDDARVAALRTAARTLSEPARTDDLAASG</sequence>
<evidence type="ECO:0000259" key="5">
    <source>
        <dbReference type="PROSITE" id="PS51078"/>
    </source>
</evidence>
<evidence type="ECO:0000256" key="2">
    <source>
        <dbReference type="ARBA" id="ARBA00023125"/>
    </source>
</evidence>
<comment type="caution">
    <text evidence="6">The sequence shown here is derived from an EMBL/GenBank/DDBJ whole genome shotgun (WGS) entry which is preliminary data.</text>
</comment>
<dbReference type="RefSeq" id="WP_344422019.1">
    <property type="nucleotide sequence ID" value="NZ_BAAAQK010000019.1"/>
</dbReference>
<dbReference type="InterPro" id="IPR036388">
    <property type="entry name" value="WH-like_DNA-bd_sf"/>
</dbReference>
<organism evidence="6 7">
    <name type="scientific">Pseudonocardia ailaonensis</name>
    <dbReference type="NCBI Taxonomy" id="367279"/>
    <lineage>
        <taxon>Bacteria</taxon>
        <taxon>Bacillati</taxon>
        <taxon>Actinomycetota</taxon>
        <taxon>Actinomycetes</taxon>
        <taxon>Pseudonocardiales</taxon>
        <taxon>Pseudonocardiaceae</taxon>
        <taxon>Pseudonocardia</taxon>
    </lineage>
</organism>
<protein>
    <submittedName>
        <fullName evidence="6">IclR family transcriptional regulator</fullName>
    </submittedName>
</protein>
<dbReference type="InterPro" id="IPR029016">
    <property type="entry name" value="GAF-like_dom_sf"/>
</dbReference>
<dbReference type="Gene3D" id="1.10.10.10">
    <property type="entry name" value="Winged helix-like DNA-binding domain superfamily/Winged helix DNA-binding domain"/>
    <property type="match status" value="1"/>
</dbReference>
<gene>
    <name evidence="6" type="ORF">GCM10009836_50740</name>
</gene>
<dbReference type="PROSITE" id="PS51078">
    <property type="entry name" value="ICLR_ED"/>
    <property type="match status" value="1"/>
</dbReference>